<protein>
    <submittedName>
        <fullName evidence="1">Uncharacterized protein</fullName>
    </submittedName>
</protein>
<dbReference type="Proteomes" id="UP000828941">
    <property type="component" value="Chromosome 13"/>
</dbReference>
<organism evidence="1 2">
    <name type="scientific">Bauhinia variegata</name>
    <name type="common">Purple orchid tree</name>
    <name type="synonym">Phanera variegata</name>
    <dbReference type="NCBI Taxonomy" id="167791"/>
    <lineage>
        <taxon>Eukaryota</taxon>
        <taxon>Viridiplantae</taxon>
        <taxon>Streptophyta</taxon>
        <taxon>Embryophyta</taxon>
        <taxon>Tracheophyta</taxon>
        <taxon>Spermatophyta</taxon>
        <taxon>Magnoliopsida</taxon>
        <taxon>eudicotyledons</taxon>
        <taxon>Gunneridae</taxon>
        <taxon>Pentapetalae</taxon>
        <taxon>rosids</taxon>
        <taxon>fabids</taxon>
        <taxon>Fabales</taxon>
        <taxon>Fabaceae</taxon>
        <taxon>Cercidoideae</taxon>
        <taxon>Cercideae</taxon>
        <taxon>Bauhiniinae</taxon>
        <taxon>Bauhinia</taxon>
    </lineage>
</organism>
<keyword evidence="2" id="KW-1185">Reference proteome</keyword>
<accession>A0ACB9KQR8</accession>
<evidence type="ECO:0000313" key="2">
    <source>
        <dbReference type="Proteomes" id="UP000828941"/>
    </source>
</evidence>
<name>A0ACB9KQR8_BAUVA</name>
<evidence type="ECO:0000313" key="1">
    <source>
        <dbReference type="EMBL" id="KAI4299641.1"/>
    </source>
</evidence>
<reference evidence="1 2" key="1">
    <citation type="journal article" date="2022" name="DNA Res.">
        <title>Chromosomal-level genome assembly of the orchid tree Bauhinia variegata (Leguminosae; Cercidoideae) supports the allotetraploid origin hypothesis of Bauhinia.</title>
        <authorList>
            <person name="Zhong Y."/>
            <person name="Chen Y."/>
            <person name="Zheng D."/>
            <person name="Pang J."/>
            <person name="Liu Y."/>
            <person name="Luo S."/>
            <person name="Meng S."/>
            <person name="Qian L."/>
            <person name="Wei D."/>
            <person name="Dai S."/>
            <person name="Zhou R."/>
        </authorList>
    </citation>
    <scope>NUCLEOTIDE SEQUENCE [LARGE SCALE GENOMIC DNA]</scope>
    <source>
        <strain evidence="1">BV-YZ2020</strain>
    </source>
</reference>
<sequence length="80" mass="9103">MLQQLGMPEEAVMFMVNHRFGDVLCCKCGIPVQPNAANMCFKCLGSEIDIIEGLLKRLNIVHCPECDKYLQPPKTWLQHN</sequence>
<gene>
    <name evidence="1" type="ORF">L6164_033077</name>
</gene>
<proteinExistence type="predicted"/>
<comment type="caution">
    <text evidence="1">The sequence shown here is derived from an EMBL/GenBank/DDBJ whole genome shotgun (WGS) entry which is preliminary data.</text>
</comment>
<dbReference type="EMBL" id="CM039438">
    <property type="protein sequence ID" value="KAI4299641.1"/>
    <property type="molecule type" value="Genomic_DNA"/>
</dbReference>